<evidence type="ECO:0000313" key="9">
    <source>
        <dbReference type="Proteomes" id="UP000325255"/>
    </source>
</evidence>
<protein>
    <submittedName>
        <fullName evidence="8">Tetrathionate reductase</fullName>
    </submittedName>
</protein>
<evidence type="ECO:0000256" key="1">
    <source>
        <dbReference type="ARBA" id="ARBA00004651"/>
    </source>
</evidence>
<proteinExistence type="inferred from homology"/>
<evidence type="ECO:0000313" key="8">
    <source>
        <dbReference type="EMBL" id="KAA5609719.1"/>
    </source>
</evidence>
<keyword evidence="4 7" id="KW-0812">Transmembrane</keyword>
<dbReference type="Proteomes" id="UP000325255">
    <property type="component" value="Unassembled WGS sequence"/>
</dbReference>
<evidence type="ECO:0000256" key="4">
    <source>
        <dbReference type="ARBA" id="ARBA00022692"/>
    </source>
</evidence>
<feature type="transmembrane region" description="Helical" evidence="7">
    <location>
        <begin position="238"/>
        <end position="255"/>
    </location>
</feature>
<organism evidence="8 9">
    <name type="scientific">Rhodovastum atsumiense</name>
    <dbReference type="NCBI Taxonomy" id="504468"/>
    <lineage>
        <taxon>Bacteria</taxon>
        <taxon>Pseudomonadati</taxon>
        <taxon>Pseudomonadota</taxon>
        <taxon>Alphaproteobacteria</taxon>
        <taxon>Acetobacterales</taxon>
        <taxon>Acetobacteraceae</taxon>
        <taxon>Rhodovastum</taxon>
    </lineage>
</organism>
<gene>
    <name evidence="8" type="ORF">F1189_22770</name>
</gene>
<sequence>MPASPLVWQVWTAQFLFLAATSFGAFLLALPGRAFGHPHWQRVSRLGLLVALACGVAAPVALLAGLAQPARALTIYARGNGSSAMTSVAWMLPCYLGALVVFAWTTLRRDLAAAEGPGLRAKLHRIASLGGGGAPRLRLLAMIAAAGCGLGLLICGARVLTAVPARELWNTPLLPWIFAVAGLAGALGLALVLDRSCAPAGSRTLCEPRMTALLAWGTVAALAILAGLGWGWMGGSPVVTALAGAAGLALLPALLRAGWLVGGIAAASGWGMDWVVLAGGQSLPGSSVADLLPDLPALSGLLGATGLLLFLVIALAGSLPVLGPHRPGRA</sequence>
<comment type="similarity">
    <text evidence="2">Belongs to the NrfD family.</text>
</comment>
<dbReference type="EMBL" id="VWPK01000045">
    <property type="protein sequence ID" value="KAA5609719.1"/>
    <property type="molecule type" value="Genomic_DNA"/>
</dbReference>
<feature type="transmembrane region" description="Helical" evidence="7">
    <location>
        <begin position="260"/>
        <end position="280"/>
    </location>
</feature>
<dbReference type="RefSeq" id="WP_150043183.1">
    <property type="nucleotide sequence ID" value="NZ_OW485601.1"/>
</dbReference>
<feature type="transmembrane region" description="Helical" evidence="7">
    <location>
        <begin position="213"/>
        <end position="232"/>
    </location>
</feature>
<comment type="subcellular location">
    <subcellularLocation>
        <location evidence="1">Cell membrane</location>
        <topology evidence="1">Multi-pass membrane protein</topology>
    </subcellularLocation>
</comment>
<dbReference type="InterPro" id="IPR005614">
    <property type="entry name" value="NrfD-like"/>
</dbReference>
<feature type="transmembrane region" description="Helical" evidence="7">
    <location>
        <begin position="46"/>
        <end position="67"/>
    </location>
</feature>
<evidence type="ECO:0000256" key="3">
    <source>
        <dbReference type="ARBA" id="ARBA00022475"/>
    </source>
</evidence>
<dbReference type="InterPro" id="IPR052049">
    <property type="entry name" value="Electron_transfer_protein"/>
</dbReference>
<comment type="caution">
    <text evidence="8">The sequence shown here is derived from an EMBL/GenBank/DDBJ whole genome shotgun (WGS) entry which is preliminary data.</text>
</comment>
<feature type="transmembrane region" description="Helical" evidence="7">
    <location>
        <begin position="300"/>
        <end position="322"/>
    </location>
</feature>
<reference evidence="8 9" key="1">
    <citation type="submission" date="2019-09" db="EMBL/GenBank/DDBJ databases">
        <title>Genome sequence of Rhodovastum atsumiense, a diverse member of the Acetobacteraceae family of non-sulfur purple photosynthetic bacteria.</title>
        <authorList>
            <person name="Meyer T."/>
            <person name="Kyndt J."/>
        </authorList>
    </citation>
    <scope>NUCLEOTIDE SEQUENCE [LARGE SCALE GENOMIC DNA]</scope>
    <source>
        <strain evidence="8 9">DSM 21279</strain>
    </source>
</reference>
<feature type="transmembrane region" description="Helical" evidence="7">
    <location>
        <begin position="6"/>
        <end position="30"/>
    </location>
</feature>
<name>A0A5M6IP92_9PROT</name>
<keyword evidence="9" id="KW-1185">Reference proteome</keyword>
<evidence type="ECO:0000256" key="2">
    <source>
        <dbReference type="ARBA" id="ARBA00008929"/>
    </source>
</evidence>
<evidence type="ECO:0000256" key="7">
    <source>
        <dbReference type="SAM" id="Phobius"/>
    </source>
</evidence>
<dbReference type="Gene3D" id="1.20.1630.10">
    <property type="entry name" value="Formate dehydrogenase/DMSO reductase domain"/>
    <property type="match status" value="1"/>
</dbReference>
<feature type="transmembrane region" description="Helical" evidence="7">
    <location>
        <begin position="173"/>
        <end position="193"/>
    </location>
</feature>
<keyword evidence="6 7" id="KW-0472">Membrane</keyword>
<dbReference type="Pfam" id="PF03916">
    <property type="entry name" value="NrfD"/>
    <property type="match status" value="1"/>
</dbReference>
<feature type="transmembrane region" description="Helical" evidence="7">
    <location>
        <begin position="139"/>
        <end position="161"/>
    </location>
</feature>
<dbReference type="PANTHER" id="PTHR34856:SF2">
    <property type="entry name" value="PROTEIN NRFD"/>
    <property type="match status" value="1"/>
</dbReference>
<evidence type="ECO:0000256" key="6">
    <source>
        <dbReference type="ARBA" id="ARBA00023136"/>
    </source>
</evidence>
<feature type="transmembrane region" description="Helical" evidence="7">
    <location>
        <begin position="87"/>
        <end position="107"/>
    </location>
</feature>
<dbReference type="GO" id="GO:0005886">
    <property type="term" value="C:plasma membrane"/>
    <property type="evidence" value="ECO:0007669"/>
    <property type="project" value="UniProtKB-SubCell"/>
</dbReference>
<dbReference type="AlphaFoldDB" id="A0A5M6IP92"/>
<evidence type="ECO:0000256" key="5">
    <source>
        <dbReference type="ARBA" id="ARBA00022989"/>
    </source>
</evidence>
<dbReference type="PANTHER" id="PTHR34856">
    <property type="entry name" value="PROTEIN NRFD"/>
    <property type="match status" value="1"/>
</dbReference>
<accession>A0A5M6IP92</accession>
<dbReference type="OrthoDB" id="9770779at2"/>
<keyword evidence="5 7" id="KW-1133">Transmembrane helix</keyword>
<keyword evidence="3" id="KW-1003">Cell membrane</keyword>